<keyword evidence="3" id="KW-1185">Reference proteome</keyword>
<proteinExistence type="predicted"/>
<reference evidence="2 3" key="1">
    <citation type="submission" date="2020-02" db="EMBL/GenBank/DDBJ databases">
        <title>Rhodobacter algicola sp. nov., isolated from microalga culture.</title>
        <authorList>
            <person name="Park C.-Y."/>
        </authorList>
    </citation>
    <scope>NUCLEOTIDE SEQUENCE [LARGE SCALE GENOMIC DNA]</scope>
    <source>
        <strain evidence="2 3">ETT8</strain>
    </source>
</reference>
<name>A0A6B3RUQ3_9RHOB</name>
<protein>
    <submittedName>
        <fullName evidence="2">GAF domain-containing protein</fullName>
    </submittedName>
</protein>
<sequence>MTDPTAVFAALHRAAQDAAGARLFTVTVLDRKADLVRRAYTSHPEDYPATGTKPMRSDAWSDVVIDGQRSFVANTTPEFAIYFNDHALINALGCHSALNIPVTDGGQVVGTVNVLDVEGHFTPERVAVLEALVAKHKADLLAAIASVPMENPA</sequence>
<feature type="domain" description="GAF" evidence="1">
    <location>
        <begin position="2"/>
        <end position="133"/>
    </location>
</feature>
<evidence type="ECO:0000259" key="1">
    <source>
        <dbReference type="Pfam" id="PF13185"/>
    </source>
</evidence>
<dbReference type="SUPFAM" id="SSF55781">
    <property type="entry name" value="GAF domain-like"/>
    <property type="match status" value="1"/>
</dbReference>
<gene>
    <name evidence="2" type="ORF">G3572_11285</name>
</gene>
<dbReference type="InterPro" id="IPR003018">
    <property type="entry name" value="GAF"/>
</dbReference>
<dbReference type="Proteomes" id="UP000481421">
    <property type="component" value="Unassembled WGS sequence"/>
</dbReference>
<comment type="caution">
    <text evidence="2">The sequence shown here is derived from an EMBL/GenBank/DDBJ whole genome shotgun (WGS) entry which is preliminary data.</text>
</comment>
<evidence type="ECO:0000313" key="2">
    <source>
        <dbReference type="EMBL" id="NEX46792.1"/>
    </source>
</evidence>
<dbReference type="Pfam" id="PF13185">
    <property type="entry name" value="GAF_2"/>
    <property type="match status" value="1"/>
</dbReference>
<accession>A0A6B3RUQ3</accession>
<organism evidence="2 3">
    <name type="scientific">Pseudotabrizicola algicola</name>
    <dbReference type="NCBI Taxonomy" id="2709381"/>
    <lineage>
        <taxon>Bacteria</taxon>
        <taxon>Pseudomonadati</taxon>
        <taxon>Pseudomonadota</taxon>
        <taxon>Alphaproteobacteria</taxon>
        <taxon>Rhodobacterales</taxon>
        <taxon>Paracoccaceae</taxon>
        <taxon>Pseudotabrizicola</taxon>
    </lineage>
</organism>
<dbReference type="EMBL" id="JAAIKE010000003">
    <property type="protein sequence ID" value="NEX46792.1"/>
    <property type="molecule type" value="Genomic_DNA"/>
</dbReference>
<dbReference type="InterPro" id="IPR029016">
    <property type="entry name" value="GAF-like_dom_sf"/>
</dbReference>
<dbReference type="RefSeq" id="WP_164611831.1">
    <property type="nucleotide sequence ID" value="NZ_JAAIKE010000003.1"/>
</dbReference>
<evidence type="ECO:0000313" key="3">
    <source>
        <dbReference type="Proteomes" id="UP000481421"/>
    </source>
</evidence>
<dbReference type="Gene3D" id="3.30.450.40">
    <property type="match status" value="1"/>
</dbReference>
<dbReference type="AlphaFoldDB" id="A0A6B3RUQ3"/>